<keyword evidence="3" id="KW-1185">Reference proteome</keyword>
<feature type="region of interest" description="Disordered" evidence="1">
    <location>
        <begin position="250"/>
        <end position="277"/>
    </location>
</feature>
<feature type="compositionally biased region" description="Gly residues" evidence="1">
    <location>
        <begin position="32"/>
        <end position="43"/>
    </location>
</feature>
<feature type="compositionally biased region" description="Acidic residues" evidence="1">
    <location>
        <begin position="50"/>
        <end position="61"/>
    </location>
</feature>
<evidence type="ECO:0000313" key="2">
    <source>
        <dbReference type="EMBL" id="GBG83935.1"/>
    </source>
</evidence>
<dbReference type="Gramene" id="GBG83935">
    <property type="protein sequence ID" value="GBG83935"/>
    <property type="gene ID" value="CBR_g37807"/>
</dbReference>
<reference evidence="2 3" key="1">
    <citation type="journal article" date="2018" name="Cell">
        <title>The Chara Genome: Secondary Complexity and Implications for Plant Terrestrialization.</title>
        <authorList>
            <person name="Nishiyama T."/>
            <person name="Sakayama H."/>
            <person name="Vries J.D."/>
            <person name="Buschmann H."/>
            <person name="Saint-Marcoux D."/>
            <person name="Ullrich K.K."/>
            <person name="Haas F.B."/>
            <person name="Vanderstraeten L."/>
            <person name="Becker D."/>
            <person name="Lang D."/>
            <person name="Vosolsobe S."/>
            <person name="Rombauts S."/>
            <person name="Wilhelmsson P.K.I."/>
            <person name="Janitza P."/>
            <person name="Kern R."/>
            <person name="Heyl A."/>
            <person name="Rumpler F."/>
            <person name="Villalobos L.I.A.C."/>
            <person name="Clay J.M."/>
            <person name="Skokan R."/>
            <person name="Toyoda A."/>
            <person name="Suzuki Y."/>
            <person name="Kagoshima H."/>
            <person name="Schijlen E."/>
            <person name="Tajeshwar N."/>
            <person name="Catarino B."/>
            <person name="Hetherington A.J."/>
            <person name="Saltykova A."/>
            <person name="Bonnot C."/>
            <person name="Breuninger H."/>
            <person name="Symeonidi A."/>
            <person name="Radhakrishnan G.V."/>
            <person name="Van Nieuwerburgh F."/>
            <person name="Deforce D."/>
            <person name="Chang C."/>
            <person name="Karol K.G."/>
            <person name="Hedrich R."/>
            <person name="Ulvskov P."/>
            <person name="Glockner G."/>
            <person name="Delwiche C.F."/>
            <person name="Petrasek J."/>
            <person name="Van de Peer Y."/>
            <person name="Friml J."/>
            <person name="Beilby M."/>
            <person name="Dolan L."/>
            <person name="Kohara Y."/>
            <person name="Sugano S."/>
            <person name="Fujiyama A."/>
            <person name="Delaux P.-M."/>
            <person name="Quint M."/>
            <person name="TheiBen G."/>
            <person name="Hagemann M."/>
            <person name="Harholt J."/>
            <person name="Dunand C."/>
            <person name="Zachgo S."/>
            <person name="Langdale J."/>
            <person name="Maumus F."/>
            <person name="Straeten D.V.D."/>
            <person name="Gould S.B."/>
            <person name="Rensing S.A."/>
        </authorList>
    </citation>
    <scope>NUCLEOTIDE SEQUENCE [LARGE SCALE GENOMIC DNA]</scope>
    <source>
        <strain evidence="2 3">S276</strain>
    </source>
</reference>
<dbReference type="EMBL" id="BFEA01000458">
    <property type="protein sequence ID" value="GBG83935.1"/>
    <property type="molecule type" value="Genomic_DNA"/>
</dbReference>
<feature type="compositionally biased region" description="Low complexity" evidence="1">
    <location>
        <begin position="1"/>
        <end position="10"/>
    </location>
</feature>
<evidence type="ECO:0000313" key="3">
    <source>
        <dbReference type="Proteomes" id="UP000265515"/>
    </source>
</evidence>
<organism evidence="2 3">
    <name type="scientific">Chara braunii</name>
    <name type="common">Braun's stonewort</name>
    <dbReference type="NCBI Taxonomy" id="69332"/>
    <lineage>
        <taxon>Eukaryota</taxon>
        <taxon>Viridiplantae</taxon>
        <taxon>Streptophyta</taxon>
        <taxon>Charophyceae</taxon>
        <taxon>Charales</taxon>
        <taxon>Characeae</taxon>
        <taxon>Chara</taxon>
    </lineage>
</organism>
<proteinExistence type="predicted"/>
<accession>A0A388LNX4</accession>
<dbReference type="AlphaFoldDB" id="A0A388LNX4"/>
<feature type="compositionally biased region" description="Polar residues" evidence="1">
    <location>
        <begin position="73"/>
        <end position="103"/>
    </location>
</feature>
<gene>
    <name evidence="2" type="ORF">CBR_g37807</name>
</gene>
<dbReference type="Proteomes" id="UP000265515">
    <property type="component" value="Unassembled WGS sequence"/>
</dbReference>
<protein>
    <submittedName>
        <fullName evidence="2">Uncharacterized protein</fullName>
    </submittedName>
</protein>
<feature type="region of interest" description="Disordered" evidence="1">
    <location>
        <begin position="1"/>
        <end position="130"/>
    </location>
</feature>
<sequence length="295" mass="30420">MAGKGNRQPGVEGGGGRRQAGVVGRGRRAGAKGQGMGGGGTGRGEVKQDEYEDEQEDEDGQEGGARGRRAPSLRTSIVKITNTAALQSSATGAKNGSRKSSLATGMPPSFFSRGESDKLVGGGKKGLSEVDDEGLMRGRVTGHAQGPGEAEMKLLSQRLGVRAKQVRGQLSPSPSFRAAMLAQGAGDGRRTSGGSGMRGGSPLRRLLSGLHTRNPGSGHSSFSIPGRLGFTGEVITESDGEFMAMVASIQSKDDKRGADSREDGSGGSIFASKRKVEATVEPPINVQSLPIIKQC</sequence>
<name>A0A388LNX4_CHABU</name>
<evidence type="ECO:0000256" key="1">
    <source>
        <dbReference type="SAM" id="MobiDB-lite"/>
    </source>
</evidence>
<feature type="compositionally biased region" description="Basic and acidic residues" evidence="1">
    <location>
        <begin position="251"/>
        <end position="264"/>
    </location>
</feature>
<comment type="caution">
    <text evidence="2">The sequence shown here is derived from an EMBL/GenBank/DDBJ whole genome shotgun (WGS) entry which is preliminary data.</text>
</comment>